<organism evidence="1 2">
    <name type="scientific">Smallanthus sonchifolius</name>
    <dbReference type="NCBI Taxonomy" id="185202"/>
    <lineage>
        <taxon>Eukaryota</taxon>
        <taxon>Viridiplantae</taxon>
        <taxon>Streptophyta</taxon>
        <taxon>Embryophyta</taxon>
        <taxon>Tracheophyta</taxon>
        <taxon>Spermatophyta</taxon>
        <taxon>Magnoliopsida</taxon>
        <taxon>eudicotyledons</taxon>
        <taxon>Gunneridae</taxon>
        <taxon>Pentapetalae</taxon>
        <taxon>asterids</taxon>
        <taxon>campanulids</taxon>
        <taxon>Asterales</taxon>
        <taxon>Asteraceae</taxon>
        <taxon>Asteroideae</taxon>
        <taxon>Heliantheae alliance</taxon>
        <taxon>Millerieae</taxon>
        <taxon>Smallanthus</taxon>
    </lineage>
</organism>
<evidence type="ECO:0000313" key="2">
    <source>
        <dbReference type="Proteomes" id="UP001056120"/>
    </source>
</evidence>
<protein>
    <submittedName>
        <fullName evidence="1">Uncharacterized protein</fullName>
    </submittedName>
</protein>
<comment type="caution">
    <text evidence="1">The sequence shown here is derived from an EMBL/GenBank/DDBJ whole genome shotgun (WGS) entry which is preliminary data.</text>
</comment>
<sequence length="82" mass="8667">MEILVANLIRPLLLSSTTRAISLTQFPSIAEVSRSAFRLLFFNNGDPQLGSDNSPPLPVPSASPPTASPPSLPPPSDLRGTE</sequence>
<reference evidence="1 2" key="2">
    <citation type="journal article" date="2022" name="Mol. Ecol. Resour.">
        <title>The genomes of chicory, endive, great burdock and yacon provide insights into Asteraceae paleo-polyploidization history and plant inulin production.</title>
        <authorList>
            <person name="Fan W."/>
            <person name="Wang S."/>
            <person name="Wang H."/>
            <person name="Wang A."/>
            <person name="Jiang F."/>
            <person name="Liu H."/>
            <person name="Zhao H."/>
            <person name="Xu D."/>
            <person name="Zhang Y."/>
        </authorList>
    </citation>
    <scope>NUCLEOTIDE SEQUENCE [LARGE SCALE GENOMIC DNA]</scope>
    <source>
        <strain evidence="2">cv. Yunnan</strain>
        <tissue evidence="1">Leaves</tissue>
    </source>
</reference>
<dbReference type="EMBL" id="CM042039">
    <property type="protein sequence ID" value="KAI3726220.1"/>
    <property type="molecule type" value="Genomic_DNA"/>
</dbReference>
<accession>A0ACB9BW68</accession>
<keyword evidence="2" id="KW-1185">Reference proteome</keyword>
<dbReference type="Proteomes" id="UP001056120">
    <property type="component" value="Linkage Group LG22"/>
</dbReference>
<name>A0ACB9BW68_9ASTR</name>
<evidence type="ECO:0000313" key="1">
    <source>
        <dbReference type="EMBL" id="KAI3726220.1"/>
    </source>
</evidence>
<proteinExistence type="predicted"/>
<reference evidence="2" key="1">
    <citation type="journal article" date="2022" name="Mol. Ecol. Resour.">
        <title>The genomes of chicory, endive, great burdock and yacon provide insights into Asteraceae palaeo-polyploidization history and plant inulin production.</title>
        <authorList>
            <person name="Fan W."/>
            <person name="Wang S."/>
            <person name="Wang H."/>
            <person name="Wang A."/>
            <person name="Jiang F."/>
            <person name="Liu H."/>
            <person name="Zhao H."/>
            <person name="Xu D."/>
            <person name="Zhang Y."/>
        </authorList>
    </citation>
    <scope>NUCLEOTIDE SEQUENCE [LARGE SCALE GENOMIC DNA]</scope>
    <source>
        <strain evidence="2">cv. Yunnan</strain>
    </source>
</reference>
<gene>
    <name evidence="1" type="ORF">L1987_66017</name>
</gene>